<dbReference type="SUPFAM" id="SSF52172">
    <property type="entry name" value="CheY-like"/>
    <property type="match status" value="1"/>
</dbReference>
<sequence length="302" mass="34701">MGKILFVDDEKSILNSLKRVFFGLSQYEPLFMDDPEDALECVREGGIHVVVSDIKMPQMSGIAVLDAVREIDPDIVRIALSGNAEMQDIIEAVNRGDIWRYIDKPWDRQKLLMTMKNALELFDKKKESKRLFLALEEKKSELEKINRNLESMVAMRTKLLEERTRIMNLIINDEPLETVFRAVAENLVFFGKARVVQINSPYLEATFIYPADAQVDQVVTEGEFNKAGFSVQGDCTVVSRLRKNRKNLGYLMLKDIDKKDISELYPIIETFANLVIIYLYQQKTLADLPRVLQQLDSIIESS</sequence>
<dbReference type="PANTHER" id="PTHR44591:SF19">
    <property type="entry name" value="TWO-COMPONENT RESPONSE REGULATOR-RELATED"/>
    <property type="match status" value="1"/>
</dbReference>
<dbReference type="STRING" id="1313304.CALK_1636"/>
<dbReference type="PROSITE" id="PS50110">
    <property type="entry name" value="RESPONSE_REGULATORY"/>
    <property type="match status" value="1"/>
</dbReference>
<dbReference type="RefSeq" id="WP_022637084.1">
    <property type="nucleotide sequence ID" value="NZ_ASJR01000013.1"/>
</dbReference>
<dbReference type="eggNOG" id="COG3437">
    <property type="taxonomic scope" value="Bacteria"/>
</dbReference>
<dbReference type="InterPro" id="IPR001789">
    <property type="entry name" value="Sig_transdc_resp-reg_receiver"/>
</dbReference>
<gene>
    <name evidence="5" type="ORF">CALK_1636</name>
</gene>
<dbReference type="GO" id="GO:0000160">
    <property type="term" value="P:phosphorelay signal transduction system"/>
    <property type="evidence" value="ECO:0007669"/>
    <property type="project" value="InterPro"/>
</dbReference>
<dbReference type="InterPro" id="IPR011006">
    <property type="entry name" value="CheY-like_superfamily"/>
</dbReference>
<dbReference type="OrthoDB" id="9781208at2"/>
<dbReference type="SMART" id="SM00448">
    <property type="entry name" value="REC"/>
    <property type="match status" value="1"/>
</dbReference>
<dbReference type="EMBL" id="ASJR01000013">
    <property type="protein sequence ID" value="ERP31435.1"/>
    <property type="molecule type" value="Genomic_DNA"/>
</dbReference>
<feature type="coiled-coil region" evidence="3">
    <location>
        <begin position="125"/>
        <end position="162"/>
    </location>
</feature>
<evidence type="ECO:0000313" key="6">
    <source>
        <dbReference type="Proteomes" id="UP000017148"/>
    </source>
</evidence>
<dbReference type="PANTHER" id="PTHR44591">
    <property type="entry name" value="STRESS RESPONSE REGULATOR PROTEIN 1"/>
    <property type="match status" value="1"/>
</dbReference>
<dbReference type="AlphaFoldDB" id="U7DAL3"/>
<reference evidence="5 6" key="1">
    <citation type="journal article" date="2013" name="Environ. Microbiol.">
        <title>Genome analysis of Chitinivibrio alkaliphilus gen. nov., sp. nov., a novel extremely haloalkaliphilic anaerobic chitinolytic bacterium from the candidate phylum Termite Group 3.</title>
        <authorList>
            <person name="Sorokin D.Y."/>
            <person name="Gumerov V.M."/>
            <person name="Rakitin A.L."/>
            <person name="Beletsky A.V."/>
            <person name="Damste J.S."/>
            <person name="Muyzer G."/>
            <person name="Mardanov A.V."/>
            <person name="Ravin N.V."/>
        </authorList>
    </citation>
    <scope>NUCLEOTIDE SEQUENCE [LARGE SCALE GENOMIC DNA]</scope>
    <source>
        <strain evidence="5 6">ACht1</strain>
    </source>
</reference>
<keyword evidence="6" id="KW-1185">Reference proteome</keyword>
<comment type="caution">
    <text evidence="5">The sequence shown here is derived from an EMBL/GenBank/DDBJ whole genome shotgun (WGS) entry which is preliminary data.</text>
</comment>
<dbReference type="Proteomes" id="UP000017148">
    <property type="component" value="Unassembled WGS sequence"/>
</dbReference>
<proteinExistence type="predicted"/>
<evidence type="ECO:0000313" key="5">
    <source>
        <dbReference type="EMBL" id="ERP31435.1"/>
    </source>
</evidence>
<keyword evidence="3" id="KW-0175">Coiled coil</keyword>
<evidence type="ECO:0000259" key="4">
    <source>
        <dbReference type="PROSITE" id="PS50110"/>
    </source>
</evidence>
<dbReference type="Pfam" id="PF00072">
    <property type="entry name" value="Response_reg"/>
    <property type="match status" value="1"/>
</dbReference>
<keyword evidence="1 2" id="KW-0597">Phosphoprotein</keyword>
<feature type="domain" description="Response regulatory" evidence="4">
    <location>
        <begin position="3"/>
        <end position="119"/>
    </location>
</feature>
<evidence type="ECO:0000256" key="3">
    <source>
        <dbReference type="SAM" id="Coils"/>
    </source>
</evidence>
<feature type="modified residue" description="4-aspartylphosphate" evidence="2">
    <location>
        <position position="53"/>
    </location>
</feature>
<protein>
    <submittedName>
        <fullName evidence="5">Response regulator receiver protein</fullName>
    </submittedName>
</protein>
<dbReference type="CDD" id="cd17569">
    <property type="entry name" value="REC_HupR-like"/>
    <property type="match status" value="1"/>
</dbReference>
<organism evidence="5 6">
    <name type="scientific">Chitinivibrio alkaliphilus ACht1</name>
    <dbReference type="NCBI Taxonomy" id="1313304"/>
    <lineage>
        <taxon>Bacteria</taxon>
        <taxon>Pseudomonadati</taxon>
        <taxon>Fibrobacterota</taxon>
        <taxon>Chitinivibrionia</taxon>
        <taxon>Chitinivibrionales</taxon>
        <taxon>Chitinivibrionaceae</taxon>
        <taxon>Chitinivibrio</taxon>
    </lineage>
</organism>
<dbReference type="InterPro" id="IPR050595">
    <property type="entry name" value="Bact_response_regulator"/>
</dbReference>
<name>U7DAL3_9BACT</name>
<evidence type="ECO:0000256" key="1">
    <source>
        <dbReference type="ARBA" id="ARBA00022553"/>
    </source>
</evidence>
<dbReference type="Gene3D" id="3.40.50.2300">
    <property type="match status" value="1"/>
</dbReference>
<accession>U7DAL3</accession>
<evidence type="ECO:0000256" key="2">
    <source>
        <dbReference type="PROSITE-ProRule" id="PRU00169"/>
    </source>
</evidence>